<dbReference type="AlphaFoldDB" id="A0A7K3W1R7"/>
<feature type="compositionally biased region" description="Pro residues" evidence="1">
    <location>
        <begin position="54"/>
        <end position="80"/>
    </location>
</feature>
<organism evidence="2 3">
    <name type="scientific">Geodermatophilus sabuli</name>
    <dbReference type="NCBI Taxonomy" id="1564158"/>
    <lineage>
        <taxon>Bacteria</taxon>
        <taxon>Bacillati</taxon>
        <taxon>Actinomycetota</taxon>
        <taxon>Actinomycetes</taxon>
        <taxon>Geodermatophilales</taxon>
        <taxon>Geodermatophilaceae</taxon>
        <taxon>Geodermatophilus</taxon>
    </lineage>
</organism>
<feature type="region of interest" description="Disordered" evidence="1">
    <location>
        <begin position="1"/>
        <end position="84"/>
    </location>
</feature>
<dbReference type="RefSeq" id="WP_163482176.1">
    <property type="nucleotide sequence ID" value="NZ_JAAGWF010000012.1"/>
</dbReference>
<keyword evidence="3" id="KW-1185">Reference proteome</keyword>
<comment type="caution">
    <text evidence="2">The sequence shown here is derived from an EMBL/GenBank/DDBJ whole genome shotgun (WGS) entry which is preliminary data.</text>
</comment>
<reference evidence="2 3" key="1">
    <citation type="submission" date="2020-02" db="EMBL/GenBank/DDBJ databases">
        <title>Geodermatophilus sabuli CPCC 205279 I12A-02694.</title>
        <authorList>
            <person name="Jiang Z."/>
        </authorList>
    </citation>
    <scope>NUCLEOTIDE SEQUENCE [LARGE SCALE GENOMIC DNA]</scope>
    <source>
        <strain evidence="2 3">I12A-02694</strain>
    </source>
</reference>
<evidence type="ECO:0000313" key="2">
    <source>
        <dbReference type="EMBL" id="NEK58805.1"/>
    </source>
</evidence>
<sequence length="292" mass="30828">MVDYTKRPRTPAQPPAAPPPPAPDPPAQHPPGQQPPYEQWGPPAAGQQQHGAPPAQPYGGPPPQQHGAPPAQPPAAPTPPVSLGKVTLTKNAPSVSLTKTAGTTGVLRVNLNWNARPAAAQGGGFLKRLAGAASGGIDLDLGCLYEYADGSKGVIQALGNAFRGQHTLPNGELVAWLDGDDRSGRNTGGENLLIDLRHTAHIRRILVFAFIYQGTPNWGAADAVVTLIPASGPQVEVRLDEHDPRARLCAIAVLENRGGQLVVNREVRYVHGGQDVLDDQYGWGMNWAPGRK</sequence>
<proteinExistence type="predicted"/>
<feature type="compositionally biased region" description="Low complexity" evidence="1">
    <location>
        <begin position="41"/>
        <end position="53"/>
    </location>
</feature>
<evidence type="ECO:0000256" key="1">
    <source>
        <dbReference type="SAM" id="MobiDB-lite"/>
    </source>
</evidence>
<feature type="compositionally biased region" description="Pro residues" evidence="1">
    <location>
        <begin position="11"/>
        <end position="34"/>
    </location>
</feature>
<accession>A0A7K3W1R7</accession>
<dbReference type="Proteomes" id="UP000470246">
    <property type="component" value="Unassembled WGS sequence"/>
</dbReference>
<dbReference type="InterPro" id="IPR003325">
    <property type="entry name" value="TerD"/>
</dbReference>
<evidence type="ECO:0000313" key="3">
    <source>
        <dbReference type="Proteomes" id="UP000470246"/>
    </source>
</evidence>
<protein>
    <submittedName>
        <fullName evidence="2">Tellurium resistance protein</fullName>
    </submittedName>
</protein>
<name>A0A7K3W1R7_9ACTN</name>
<dbReference type="CDD" id="cd06974">
    <property type="entry name" value="TerD_like"/>
    <property type="match status" value="1"/>
</dbReference>
<dbReference type="EMBL" id="JAAGWF010000012">
    <property type="protein sequence ID" value="NEK58805.1"/>
    <property type="molecule type" value="Genomic_DNA"/>
</dbReference>
<gene>
    <name evidence="2" type="ORF">GCU56_13100</name>
</gene>